<organism evidence="1 2">
    <name type="scientific">Prevotella multiformis DSM 16608</name>
    <dbReference type="NCBI Taxonomy" id="888743"/>
    <lineage>
        <taxon>Bacteria</taxon>
        <taxon>Pseudomonadati</taxon>
        <taxon>Bacteroidota</taxon>
        <taxon>Bacteroidia</taxon>
        <taxon>Bacteroidales</taxon>
        <taxon>Prevotellaceae</taxon>
        <taxon>Prevotella</taxon>
    </lineage>
</organism>
<evidence type="ECO:0008006" key="3">
    <source>
        <dbReference type="Google" id="ProtNLM"/>
    </source>
</evidence>
<proteinExistence type="predicted"/>
<protein>
    <recommendedName>
        <fullName evidence="3">GLPGLI family protein</fullName>
    </recommendedName>
</protein>
<keyword evidence="2" id="KW-1185">Reference proteome</keyword>
<gene>
    <name evidence="1" type="ORF">HMPREF9141_0208</name>
</gene>
<dbReference type="HOGENOM" id="CLU_066214_1_0_10"/>
<dbReference type="InterPro" id="IPR005901">
    <property type="entry name" value="GLPGLI"/>
</dbReference>
<accession>F0F3P2</accession>
<dbReference type="Proteomes" id="UP000005697">
    <property type="component" value="Unassembled WGS sequence"/>
</dbReference>
<name>F0F3P2_9BACT</name>
<dbReference type="NCBIfam" id="TIGR01200">
    <property type="entry name" value="GLPGLI"/>
    <property type="match status" value="1"/>
</dbReference>
<evidence type="ECO:0000313" key="2">
    <source>
        <dbReference type="Proteomes" id="UP000005697"/>
    </source>
</evidence>
<reference evidence="1 2" key="1">
    <citation type="submission" date="2011-01" db="EMBL/GenBank/DDBJ databases">
        <authorList>
            <person name="Muzny D."/>
            <person name="Qin X."/>
            <person name="Deng J."/>
            <person name="Jiang H."/>
            <person name="Liu Y."/>
            <person name="Qu J."/>
            <person name="Song X.-Z."/>
            <person name="Zhang L."/>
            <person name="Thornton R."/>
            <person name="Coyle M."/>
            <person name="Francisco L."/>
            <person name="Jackson L."/>
            <person name="Javaid M."/>
            <person name="Korchina V."/>
            <person name="Kovar C."/>
            <person name="Mata R."/>
            <person name="Mathew T."/>
            <person name="Ngo R."/>
            <person name="Nguyen L."/>
            <person name="Nguyen N."/>
            <person name="Okwuonu G."/>
            <person name="Ongeri F."/>
            <person name="Pham C."/>
            <person name="Simmons D."/>
            <person name="Wilczek-Boney K."/>
            <person name="Hale W."/>
            <person name="Jakkamsetti A."/>
            <person name="Pham P."/>
            <person name="Ruth R."/>
            <person name="San Lucas F."/>
            <person name="Warren J."/>
            <person name="Zhang J."/>
            <person name="Zhao Z."/>
            <person name="Zhou C."/>
            <person name="Zhu D."/>
            <person name="Lee S."/>
            <person name="Bess C."/>
            <person name="Blankenburg K."/>
            <person name="Forbes L."/>
            <person name="Fu Q."/>
            <person name="Gubbala S."/>
            <person name="Hirani K."/>
            <person name="Jayaseelan J.C."/>
            <person name="Lara F."/>
            <person name="Munidasa M."/>
            <person name="Palculict T."/>
            <person name="Patil S."/>
            <person name="Pu L.-L."/>
            <person name="Saada N."/>
            <person name="Tang L."/>
            <person name="Weissenberger G."/>
            <person name="Zhu Y."/>
            <person name="Hemphill L."/>
            <person name="Shang Y."/>
            <person name="Youmans B."/>
            <person name="Ayvaz T."/>
            <person name="Ross M."/>
            <person name="Santibanez J."/>
            <person name="Aqrawi P."/>
            <person name="Gross S."/>
            <person name="Joshi V."/>
            <person name="Fowler G."/>
            <person name="Nazareth L."/>
            <person name="Reid J."/>
            <person name="Worley K."/>
            <person name="Petrosino J."/>
            <person name="Highlander S."/>
            <person name="Gibbs R."/>
        </authorList>
    </citation>
    <scope>NUCLEOTIDE SEQUENCE [LARGE SCALE GENOMIC DNA]</scope>
    <source>
        <strain evidence="1 2">DSM 16608</strain>
    </source>
</reference>
<evidence type="ECO:0000313" key="1">
    <source>
        <dbReference type="EMBL" id="EGC21458.1"/>
    </source>
</evidence>
<dbReference type="EMBL" id="AEWX01000001">
    <property type="protein sequence ID" value="EGC21458.1"/>
    <property type="molecule type" value="Genomic_DNA"/>
</dbReference>
<dbReference type="eggNOG" id="ENOG5031C3G">
    <property type="taxonomic scope" value="Bacteria"/>
</dbReference>
<dbReference type="AlphaFoldDB" id="F0F3P2"/>
<sequence length="358" mass="39938">MIQTDAAEVRTSSGIFAHTDAGRGSQENAMRQIENIDDAHCGQTGFSSSGSRADWTSQSLLSVNIILSKFIKMKKNIFLFVLFASTVHLHGQTLDFSKLEGRWDTTRTVQYESAQYQIAYEYKYARDAKHPDAKRTATTILRVGSRYTMFTDYAQLAFDSISASIAKGKSSATSSGPKLLGALKATGFKELILQDRRENNGFVQRTAGGIQRYQYNEAIPQLQWELLEGDSTIAGYPCRKARTRLFGRDYIAWYAPDVELPYGPYKFGGLPGLIFKVQDTQDNFVFTLTGLQTVKGYAPIYMYDRSAVVKSSRKAVRQMYRNYCADPLKALTSGGNITVEADAAATVRAKPYNPIELE</sequence>
<dbReference type="STRING" id="888743.HMPREF9141_0208"/>
<comment type="caution">
    <text evidence="1">The sequence shown here is derived from an EMBL/GenBank/DDBJ whole genome shotgun (WGS) entry which is preliminary data.</text>
</comment>